<dbReference type="PANTHER" id="PTHR37017:SF11">
    <property type="entry name" value="ESTERASE_LIPASE_THIOESTERASE DOMAIN-CONTAINING PROTEIN"/>
    <property type="match status" value="1"/>
</dbReference>
<evidence type="ECO:0000313" key="3">
    <source>
        <dbReference type="Proteomes" id="UP000646749"/>
    </source>
</evidence>
<feature type="domain" description="AB hydrolase-1" evidence="1">
    <location>
        <begin position="10"/>
        <end position="221"/>
    </location>
</feature>
<dbReference type="RefSeq" id="WP_203866676.1">
    <property type="nucleotide sequence ID" value="NZ_BONW01000013.1"/>
</dbReference>
<dbReference type="Pfam" id="PF12697">
    <property type="entry name" value="Abhydrolase_6"/>
    <property type="match status" value="1"/>
</dbReference>
<sequence>MSRPDGRPTIVVAHGAWHRPSSWDATREALAGLGYQTRVPALPSAGREPAPTASMYDDAEVLRREVAAVDGPVAVLAHSYGGVPTAQGVADPTRVTRLVFVAAYLLDEGESIFTFHRLATPEDTSGTFPLIRNPRVALYHDMPDAPAGQALDGLVAQSLRSFTDPVTTAAWRDIPSTYVVCADDRALRPVHQEKMSARATTRRRLAGGHSPYLAAPERFAALVDEILRSDLA</sequence>
<evidence type="ECO:0000313" key="2">
    <source>
        <dbReference type="EMBL" id="GIG88182.1"/>
    </source>
</evidence>
<dbReference type="Proteomes" id="UP000646749">
    <property type="component" value="Unassembled WGS sequence"/>
</dbReference>
<dbReference type="Gene3D" id="3.40.50.1820">
    <property type="entry name" value="alpha/beta hydrolase"/>
    <property type="match status" value="1"/>
</dbReference>
<name>A0ABQ4E0I4_9ACTN</name>
<dbReference type="PANTHER" id="PTHR37017">
    <property type="entry name" value="AB HYDROLASE-1 DOMAIN-CONTAINING PROTEIN-RELATED"/>
    <property type="match status" value="1"/>
</dbReference>
<evidence type="ECO:0000259" key="1">
    <source>
        <dbReference type="Pfam" id="PF12697"/>
    </source>
</evidence>
<organism evidence="2 3">
    <name type="scientific">Plantactinospora endophytica</name>
    <dbReference type="NCBI Taxonomy" id="673535"/>
    <lineage>
        <taxon>Bacteria</taxon>
        <taxon>Bacillati</taxon>
        <taxon>Actinomycetota</taxon>
        <taxon>Actinomycetes</taxon>
        <taxon>Micromonosporales</taxon>
        <taxon>Micromonosporaceae</taxon>
        <taxon>Plantactinospora</taxon>
    </lineage>
</organism>
<keyword evidence="3" id="KW-1185">Reference proteome</keyword>
<dbReference type="SUPFAM" id="SSF53474">
    <property type="entry name" value="alpha/beta-Hydrolases"/>
    <property type="match status" value="1"/>
</dbReference>
<proteinExistence type="predicted"/>
<comment type="caution">
    <text evidence="2">The sequence shown here is derived from an EMBL/GenBank/DDBJ whole genome shotgun (WGS) entry which is preliminary data.</text>
</comment>
<dbReference type="InterPro" id="IPR029058">
    <property type="entry name" value="AB_hydrolase_fold"/>
</dbReference>
<accession>A0ABQ4E0I4</accession>
<protein>
    <recommendedName>
        <fullName evidence="1">AB hydrolase-1 domain-containing protein</fullName>
    </recommendedName>
</protein>
<dbReference type="EMBL" id="BONW01000013">
    <property type="protein sequence ID" value="GIG88182.1"/>
    <property type="molecule type" value="Genomic_DNA"/>
</dbReference>
<dbReference type="InterPro" id="IPR000073">
    <property type="entry name" value="AB_hydrolase_1"/>
</dbReference>
<reference evidence="2 3" key="1">
    <citation type="submission" date="2021-01" db="EMBL/GenBank/DDBJ databases">
        <title>Whole genome shotgun sequence of Plantactinospora endophytica NBRC 110450.</title>
        <authorList>
            <person name="Komaki H."/>
            <person name="Tamura T."/>
        </authorList>
    </citation>
    <scope>NUCLEOTIDE SEQUENCE [LARGE SCALE GENOMIC DNA]</scope>
    <source>
        <strain evidence="2 3">NBRC 110450</strain>
    </source>
</reference>
<dbReference type="InterPro" id="IPR052897">
    <property type="entry name" value="Sec-Metab_Biosynth_Hydrolase"/>
</dbReference>
<gene>
    <name evidence="2" type="ORF">Pen02_31180</name>
</gene>